<feature type="domain" description="Lumazine-binding" evidence="4">
    <location>
        <begin position="87"/>
        <end position="182"/>
    </location>
</feature>
<dbReference type="GO" id="GO:0009231">
    <property type="term" value="P:riboflavin biosynthetic process"/>
    <property type="evidence" value="ECO:0007669"/>
    <property type="project" value="TreeGrafter"/>
</dbReference>
<protein>
    <recommendedName>
        <fullName evidence="2">Riboflavin synthase</fullName>
        <ecNumber evidence="2">2.5.1.9</ecNumber>
    </recommendedName>
</protein>
<dbReference type="PROSITE" id="PS51177">
    <property type="entry name" value="LUMAZINE_BIND"/>
    <property type="match status" value="2"/>
</dbReference>
<dbReference type="EMBL" id="DSZY01000018">
    <property type="protein sequence ID" value="HGU40341.1"/>
    <property type="molecule type" value="Genomic_DNA"/>
</dbReference>
<accession>A0A7C4GKS5</accession>
<dbReference type="InterPro" id="IPR017938">
    <property type="entry name" value="Riboflavin_synthase-like_b-brl"/>
</dbReference>
<name>A0A7C4GKS5_9BACT</name>
<dbReference type="SUPFAM" id="SSF63380">
    <property type="entry name" value="Riboflavin synthase domain-like"/>
    <property type="match status" value="2"/>
</dbReference>
<reference evidence="5" key="1">
    <citation type="journal article" date="2020" name="mSystems">
        <title>Genome- and Community-Level Interaction Insights into Carbon Utilization and Element Cycling Functions of Hydrothermarchaeota in Hydrothermal Sediment.</title>
        <authorList>
            <person name="Zhou Z."/>
            <person name="Liu Y."/>
            <person name="Xu W."/>
            <person name="Pan J."/>
            <person name="Luo Z.H."/>
            <person name="Li M."/>
        </authorList>
    </citation>
    <scope>NUCLEOTIDE SEQUENCE [LARGE SCALE GENOMIC DNA]</scope>
    <source>
        <strain evidence="5">SpSt-609</strain>
    </source>
</reference>
<dbReference type="PIRSF" id="PIRSF000498">
    <property type="entry name" value="Riboflavin_syn_A"/>
    <property type="match status" value="1"/>
</dbReference>
<evidence type="ECO:0000313" key="5">
    <source>
        <dbReference type="EMBL" id="HGU40341.1"/>
    </source>
</evidence>
<dbReference type="Gene3D" id="2.40.30.20">
    <property type="match status" value="2"/>
</dbReference>
<comment type="caution">
    <text evidence="5">The sequence shown here is derived from an EMBL/GenBank/DDBJ whole genome shotgun (WGS) entry which is preliminary data.</text>
</comment>
<gene>
    <name evidence="5" type="ORF">ENT77_03985</name>
</gene>
<dbReference type="InterPro" id="IPR026017">
    <property type="entry name" value="Lumazine-bd_dom"/>
</dbReference>
<dbReference type="PANTHER" id="PTHR21098:SF0">
    <property type="entry name" value="RIBOFLAVIN SYNTHASE"/>
    <property type="match status" value="1"/>
</dbReference>
<dbReference type="AlphaFoldDB" id="A0A7C4GKS5"/>
<dbReference type="InterPro" id="IPR001783">
    <property type="entry name" value="Lumazine-bd"/>
</dbReference>
<dbReference type="PANTHER" id="PTHR21098">
    <property type="entry name" value="RIBOFLAVIN SYNTHASE ALPHA CHAIN"/>
    <property type="match status" value="1"/>
</dbReference>
<dbReference type="CDD" id="cd00402">
    <property type="entry name" value="Riboflavin_synthase_like"/>
    <property type="match status" value="1"/>
</dbReference>
<proteinExistence type="predicted"/>
<feature type="repeat" description="Lumazine-binding" evidence="3">
    <location>
        <begin position="87"/>
        <end position="182"/>
    </location>
</feature>
<dbReference type="GO" id="GO:0004746">
    <property type="term" value="F:riboflavin synthase activity"/>
    <property type="evidence" value="ECO:0007669"/>
    <property type="project" value="UniProtKB-UniRule"/>
</dbReference>
<evidence type="ECO:0000256" key="1">
    <source>
        <dbReference type="ARBA" id="ARBA00022737"/>
    </source>
</evidence>
<sequence>MFTGIIQNVQPGNLNAGVLKIKRCWDDLGLGESVAVNGVCLTVRSIDREYVYFDVGPETIERSNLSRCKFFNLERALKVGDRISGHFVTGHVDGMVKFLSKFVSGNSVFFKFSMPKERYAIVEKGSIALNGISLTIAKVDLDSFIVQVIPHTLEQTNLRYLNIGDPVNYEIDIFARYLHGVLKNSSWNGKVEGTKWLTEDW</sequence>
<dbReference type="Pfam" id="PF00677">
    <property type="entry name" value="Lum_binding"/>
    <property type="match status" value="2"/>
</dbReference>
<dbReference type="EC" id="2.5.1.9" evidence="2"/>
<dbReference type="InterPro" id="IPR023366">
    <property type="entry name" value="ATP_synth_asu-like_sf"/>
</dbReference>
<keyword evidence="5" id="KW-0808">Transferase</keyword>
<dbReference type="NCBIfam" id="NF006767">
    <property type="entry name" value="PRK09289.1"/>
    <property type="match status" value="1"/>
</dbReference>
<keyword evidence="1" id="KW-0677">Repeat</keyword>
<organism evidence="5">
    <name type="scientific">Fervidobacterium thailandense</name>
    <dbReference type="NCBI Taxonomy" id="1008305"/>
    <lineage>
        <taxon>Bacteria</taxon>
        <taxon>Thermotogati</taxon>
        <taxon>Thermotogota</taxon>
        <taxon>Thermotogae</taxon>
        <taxon>Thermotogales</taxon>
        <taxon>Fervidobacteriaceae</taxon>
        <taxon>Fervidobacterium</taxon>
    </lineage>
</organism>
<evidence type="ECO:0000259" key="4">
    <source>
        <dbReference type="PROSITE" id="PS51177"/>
    </source>
</evidence>
<feature type="repeat" description="Lumazine-binding" evidence="3">
    <location>
        <begin position="1"/>
        <end position="86"/>
    </location>
</feature>
<feature type="domain" description="Lumazine-binding" evidence="4">
    <location>
        <begin position="1"/>
        <end position="86"/>
    </location>
</feature>
<evidence type="ECO:0000256" key="2">
    <source>
        <dbReference type="NCBIfam" id="TIGR00187"/>
    </source>
</evidence>
<dbReference type="NCBIfam" id="TIGR00187">
    <property type="entry name" value="ribE"/>
    <property type="match status" value="1"/>
</dbReference>
<evidence type="ECO:0000256" key="3">
    <source>
        <dbReference type="PROSITE-ProRule" id="PRU00524"/>
    </source>
</evidence>